<name>I4IWE0_MICAE</name>
<protein>
    <submittedName>
        <fullName evidence="1">Uncharacterized protein</fullName>
    </submittedName>
</protein>
<accession>I4IWE0</accession>
<dbReference type="HOGENOM" id="CLU_2001242_0_0_3"/>
<evidence type="ECO:0000313" key="1">
    <source>
        <dbReference type="EMBL" id="CCI38614.1"/>
    </source>
</evidence>
<sequence length="124" mass="14349">MRRYVNCDHKKHISTDHAEILANGLRALRESFARRKAMPMRSIHLWRSASLHPLHSDSLIVFQTTNSSILKLNFPADAGVPLLFEYKSHKRGRKLQNYRLIEIGQLVKQGSDIDARKNGYQLVR</sequence>
<dbReference type="AlphaFoldDB" id="I4IWE0"/>
<organism evidence="1 2">
    <name type="scientific">Microcystis aeruginosa PCC 9701</name>
    <dbReference type="NCBI Taxonomy" id="721123"/>
    <lineage>
        <taxon>Bacteria</taxon>
        <taxon>Bacillati</taxon>
        <taxon>Cyanobacteriota</taxon>
        <taxon>Cyanophyceae</taxon>
        <taxon>Oscillatoriophycideae</taxon>
        <taxon>Chroococcales</taxon>
        <taxon>Microcystaceae</taxon>
        <taxon>Microcystis</taxon>
    </lineage>
</organism>
<reference evidence="1 2" key="1">
    <citation type="submission" date="2012-04" db="EMBL/GenBank/DDBJ databases">
        <authorList>
            <person name="Genoscope - CEA"/>
        </authorList>
    </citation>
    <scope>NUCLEOTIDE SEQUENCE [LARGE SCALE GENOMIC DNA]</scope>
    <source>
        <strain evidence="1 2">9701</strain>
    </source>
</reference>
<gene>
    <name evidence="1" type="ORF">MICAK_5140001</name>
</gene>
<comment type="caution">
    <text evidence="1">The sequence shown here is derived from an EMBL/GenBank/DDBJ whole genome shotgun (WGS) entry which is preliminary data.</text>
</comment>
<evidence type="ECO:0000313" key="2">
    <source>
        <dbReference type="Proteomes" id="UP000004047"/>
    </source>
</evidence>
<dbReference type="EMBL" id="CAIQ01000462">
    <property type="protein sequence ID" value="CCI38614.1"/>
    <property type="molecule type" value="Genomic_DNA"/>
</dbReference>
<dbReference type="Proteomes" id="UP000004047">
    <property type="component" value="Unassembled WGS sequence"/>
</dbReference>
<proteinExistence type="predicted"/>